<gene>
    <name evidence="1" type="ORF">T190115A13A_110103</name>
</gene>
<dbReference type="EMBL" id="CAXJRC010000002">
    <property type="protein sequence ID" value="CAL2104967.1"/>
    <property type="molecule type" value="Genomic_DNA"/>
</dbReference>
<protein>
    <recommendedName>
        <fullName evidence="3">Lipoprotein</fullName>
    </recommendedName>
</protein>
<name>A0ABP1F9D1_9FLAO</name>
<reference evidence="1 2" key="1">
    <citation type="submission" date="2024-05" db="EMBL/GenBank/DDBJ databases">
        <authorList>
            <person name="Duchaud E."/>
        </authorList>
    </citation>
    <scope>NUCLEOTIDE SEQUENCE [LARGE SCALE GENOMIC DNA]</scope>
    <source>
        <strain evidence="1">Ena-SAMPLE-TAB-13-05-2024-13:56:06:370-140305</strain>
    </source>
</reference>
<proteinExistence type="predicted"/>
<evidence type="ECO:0000313" key="2">
    <source>
        <dbReference type="Proteomes" id="UP001497602"/>
    </source>
</evidence>
<accession>A0ABP1F9D1</accession>
<organism evidence="1 2">
    <name type="scientific">Tenacibaculum vairaonense</name>
    <dbReference type="NCBI Taxonomy" id="3137860"/>
    <lineage>
        <taxon>Bacteria</taxon>
        <taxon>Pseudomonadati</taxon>
        <taxon>Bacteroidota</taxon>
        <taxon>Flavobacteriia</taxon>
        <taxon>Flavobacteriales</taxon>
        <taxon>Flavobacteriaceae</taxon>
        <taxon>Tenacibaculum</taxon>
    </lineage>
</organism>
<comment type="caution">
    <text evidence="1">The sequence shown here is derived from an EMBL/GenBank/DDBJ whole genome shotgun (WGS) entry which is preliminary data.</text>
</comment>
<evidence type="ECO:0000313" key="1">
    <source>
        <dbReference type="EMBL" id="CAL2104967.1"/>
    </source>
</evidence>
<dbReference type="RefSeq" id="WP_348736706.1">
    <property type="nucleotide sequence ID" value="NZ_CAXJRC010000002.1"/>
</dbReference>
<dbReference type="PROSITE" id="PS51257">
    <property type="entry name" value="PROKAR_LIPOPROTEIN"/>
    <property type="match status" value="1"/>
</dbReference>
<keyword evidence="2" id="KW-1185">Reference proteome</keyword>
<sequence length="181" mass="20967">MRYLEKFTKLFLRITIISILLLSCSENKKQAKKVIVKKVGMDIPNTYKINHLDKLSTEKIQSWKEYFDLADFMSIYEKTSAKEALNNALELKSLIKKAKDSNDINILKTAAFKARINVFENEILRLADMTYIPAIKAQQVNGQIQNIFNTYNSLNSKISSIYKKELFDKAVKIDDVFKKVE</sequence>
<evidence type="ECO:0008006" key="3">
    <source>
        <dbReference type="Google" id="ProtNLM"/>
    </source>
</evidence>
<dbReference type="Proteomes" id="UP001497602">
    <property type="component" value="Unassembled WGS sequence"/>
</dbReference>